<evidence type="ECO:0000313" key="1">
    <source>
        <dbReference type="EMBL" id="SFV79191.1"/>
    </source>
</evidence>
<name>A0A1W1DDH2_9ZZZZ</name>
<protein>
    <submittedName>
        <fullName evidence="1">Dethiobiotin synthetase</fullName>
        <ecNumber evidence="1">6.3.3.3</ecNumber>
    </submittedName>
</protein>
<organism evidence="1">
    <name type="scientific">hydrothermal vent metagenome</name>
    <dbReference type="NCBI Taxonomy" id="652676"/>
    <lineage>
        <taxon>unclassified sequences</taxon>
        <taxon>metagenomes</taxon>
        <taxon>ecological metagenomes</taxon>
    </lineage>
</organism>
<dbReference type="GO" id="GO:0004141">
    <property type="term" value="F:dethiobiotin synthase activity"/>
    <property type="evidence" value="ECO:0007669"/>
    <property type="project" value="UniProtKB-EC"/>
</dbReference>
<dbReference type="AlphaFoldDB" id="A0A1W1DDH2"/>
<keyword evidence="1" id="KW-0436">Ligase</keyword>
<gene>
    <name evidence="1" type="ORF">MNB_SUP05-11-246</name>
</gene>
<reference evidence="1" key="1">
    <citation type="submission" date="2016-10" db="EMBL/GenBank/DDBJ databases">
        <authorList>
            <person name="de Groot N.N."/>
        </authorList>
    </citation>
    <scope>NUCLEOTIDE SEQUENCE</scope>
</reference>
<proteinExistence type="predicted"/>
<dbReference type="EC" id="6.3.3.3" evidence="1"/>
<dbReference type="EMBL" id="FPHS01000135">
    <property type="protein sequence ID" value="SFV79191.1"/>
    <property type="molecule type" value="Genomic_DNA"/>
</dbReference>
<accession>A0A1W1DDH2</accession>
<sequence>MRAAKAHNLNVIMLVLNQMSVNNLDNAQAIQAYTSTKVVVFHEDNQDEFAKIALALVEQS</sequence>